<protein>
    <recommendedName>
        <fullName evidence="5">Transmembrane protein</fullName>
    </recommendedName>
</protein>
<evidence type="ECO:0000256" key="2">
    <source>
        <dbReference type="SAM" id="SignalP"/>
    </source>
</evidence>
<dbReference type="PANTHER" id="PTHR33474">
    <property type="entry name" value="TRANSMEMBRANE PROTEIN"/>
    <property type="match status" value="1"/>
</dbReference>
<evidence type="ECO:0000256" key="1">
    <source>
        <dbReference type="SAM" id="MobiDB-lite"/>
    </source>
</evidence>
<dbReference type="EMBL" id="JAGKQH010000006">
    <property type="protein sequence ID" value="KAG6596972.1"/>
    <property type="molecule type" value="Genomic_DNA"/>
</dbReference>
<organism evidence="3 4">
    <name type="scientific">Cucurbita argyrosperma subsp. sororia</name>
    <dbReference type="NCBI Taxonomy" id="37648"/>
    <lineage>
        <taxon>Eukaryota</taxon>
        <taxon>Viridiplantae</taxon>
        <taxon>Streptophyta</taxon>
        <taxon>Embryophyta</taxon>
        <taxon>Tracheophyta</taxon>
        <taxon>Spermatophyta</taxon>
        <taxon>Magnoliopsida</taxon>
        <taxon>eudicotyledons</taxon>
        <taxon>Gunneridae</taxon>
        <taxon>Pentapetalae</taxon>
        <taxon>rosids</taxon>
        <taxon>fabids</taxon>
        <taxon>Cucurbitales</taxon>
        <taxon>Cucurbitaceae</taxon>
        <taxon>Cucurbiteae</taxon>
        <taxon>Cucurbita</taxon>
    </lineage>
</organism>
<dbReference type="Proteomes" id="UP000685013">
    <property type="component" value="Chromosome 6"/>
</dbReference>
<evidence type="ECO:0000313" key="4">
    <source>
        <dbReference type="Proteomes" id="UP000685013"/>
    </source>
</evidence>
<accession>A0AAV6NHE7</accession>
<evidence type="ECO:0008006" key="5">
    <source>
        <dbReference type="Google" id="ProtNLM"/>
    </source>
</evidence>
<feature type="region of interest" description="Disordered" evidence="1">
    <location>
        <begin position="75"/>
        <end position="98"/>
    </location>
</feature>
<comment type="caution">
    <text evidence="3">The sequence shown here is derived from an EMBL/GenBank/DDBJ whole genome shotgun (WGS) entry which is preliminary data.</text>
</comment>
<dbReference type="PANTHER" id="PTHR33474:SF28">
    <property type="entry name" value="OS01G0815400 PROTEIN"/>
    <property type="match status" value="1"/>
</dbReference>
<keyword evidence="2" id="KW-0732">Signal</keyword>
<feature type="signal peptide" evidence="2">
    <location>
        <begin position="1"/>
        <end position="26"/>
    </location>
</feature>
<feature type="chain" id="PRO_5043865565" description="Transmembrane protein" evidence="2">
    <location>
        <begin position="27"/>
        <end position="98"/>
    </location>
</feature>
<keyword evidence="4" id="KW-1185">Reference proteome</keyword>
<name>A0AAV6NHE7_9ROSI</name>
<feature type="non-terminal residue" evidence="3">
    <location>
        <position position="1"/>
    </location>
</feature>
<dbReference type="AlphaFoldDB" id="A0AAV6NHE7"/>
<reference evidence="3 4" key="1">
    <citation type="journal article" date="2021" name="Hortic Res">
        <title>The domestication of Cucurbita argyrosperma as revealed by the genome of its wild relative.</title>
        <authorList>
            <person name="Barrera-Redondo J."/>
            <person name="Sanchez-de la Vega G."/>
            <person name="Aguirre-Liguori J.A."/>
            <person name="Castellanos-Morales G."/>
            <person name="Gutierrez-Guerrero Y.T."/>
            <person name="Aguirre-Dugua X."/>
            <person name="Aguirre-Planter E."/>
            <person name="Tenaillon M.I."/>
            <person name="Lira-Saade R."/>
            <person name="Eguiarte L.E."/>
        </authorList>
    </citation>
    <scope>NUCLEOTIDE SEQUENCE [LARGE SCALE GENOMIC DNA]</scope>
    <source>
        <strain evidence="3">JBR-2021</strain>
    </source>
</reference>
<proteinExistence type="predicted"/>
<gene>
    <name evidence="3" type="ORF">SDJN03_10152</name>
</gene>
<evidence type="ECO:0000313" key="3">
    <source>
        <dbReference type="EMBL" id="KAG6596972.1"/>
    </source>
</evidence>
<sequence>MGHKPLLPLTFLLLFLAFAFLISSTAVPTTRVLQSNFDDPSAQPSVFQDWRDLEISGEDSLEFVDERLSEGRVVLENNDYPGTGANNHHDPKSPATKP</sequence>